<protein>
    <submittedName>
        <fullName evidence="2">Glycosyltransferase EpsH</fullName>
        <ecNumber evidence="2">2.4.-.-</ecNumber>
    </submittedName>
</protein>
<evidence type="ECO:0000259" key="1">
    <source>
        <dbReference type="Pfam" id="PF00535"/>
    </source>
</evidence>
<proteinExistence type="predicted"/>
<reference evidence="2" key="1">
    <citation type="submission" date="2019-11" db="EMBL/GenBank/DDBJ databases">
        <authorList>
            <person name="Feng L."/>
        </authorList>
    </citation>
    <scope>NUCLEOTIDE SEQUENCE</scope>
    <source>
        <strain evidence="2">CbolteaeLFYP116</strain>
    </source>
</reference>
<organism evidence="2">
    <name type="scientific">Enterocloster bolteae</name>
    <dbReference type="NCBI Taxonomy" id="208479"/>
    <lineage>
        <taxon>Bacteria</taxon>
        <taxon>Bacillati</taxon>
        <taxon>Bacillota</taxon>
        <taxon>Clostridia</taxon>
        <taxon>Lachnospirales</taxon>
        <taxon>Lachnospiraceae</taxon>
        <taxon>Enterocloster</taxon>
    </lineage>
</organism>
<evidence type="ECO:0000313" key="2">
    <source>
        <dbReference type="EMBL" id="VYT14440.1"/>
    </source>
</evidence>
<dbReference type="EC" id="2.4.-.-" evidence="2"/>
<accession>A0A6N2U979</accession>
<gene>
    <name evidence="2" type="primary">epsH_2</name>
    <name evidence="2" type="ORF">CBLFYP116_02036</name>
</gene>
<dbReference type="PANTHER" id="PTHR22916:SF3">
    <property type="entry name" value="UDP-GLCNAC:BETAGAL BETA-1,3-N-ACETYLGLUCOSAMINYLTRANSFERASE-LIKE PROTEIN 1"/>
    <property type="match status" value="1"/>
</dbReference>
<dbReference type="CDD" id="cd00761">
    <property type="entry name" value="Glyco_tranf_GTA_type"/>
    <property type="match status" value="1"/>
</dbReference>
<name>A0A6N2U979_9FIRM</name>
<dbReference type="Gene3D" id="3.90.550.10">
    <property type="entry name" value="Spore Coat Polysaccharide Biosynthesis Protein SpsA, Chain A"/>
    <property type="match status" value="1"/>
</dbReference>
<keyword evidence="2" id="KW-0328">Glycosyltransferase</keyword>
<dbReference type="InterPro" id="IPR029044">
    <property type="entry name" value="Nucleotide-diphossugar_trans"/>
</dbReference>
<dbReference type="EMBL" id="CACRTF010000011">
    <property type="protein sequence ID" value="VYT14440.1"/>
    <property type="molecule type" value="Genomic_DNA"/>
</dbReference>
<dbReference type="RefSeq" id="WP_002570770.1">
    <property type="nucleotide sequence ID" value="NZ_BAABZS010000002.1"/>
</dbReference>
<dbReference type="AlphaFoldDB" id="A0A6N2U979"/>
<dbReference type="SUPFAM" id="SSF53448">
    <property type="entry name" value="Nucleotide-diphospho-sugar transferases"/>
    <property type="match status" value="1"/>
</dbReference>
<dbReference type="GO" id="GO:0016758">
    <property type="term" value="F:hexosyltransferase activity"/>
    <property type="evidence" value="ECO:0007669"/>
    <property type="project" value="UniProtKB-ARBA"/>
</dbReference>
<sequence length="323" mass="38321">MKEVKVSIIIPVYNTEKYLKQCIDSAIEQTFENYEIIAVDDESPDESKQILQEYERRYPDKFRLISQRNKGLGGARNTGIREAVGEYVLFLDSDDWIHKDTLSLTYQSAENKKCDMVIFDINCVDEVMDSETILCGYYGQGNILSLEKAPRLLFETPSACNKLYKRKVFIDTGIFFPERVWYEDLRTTIKIYVNTHEIVYLNKPLYFYRQRSNSIMHTKQSMRNLEIIDAVDEVYNYFRGKNILNQFYHELEFMAISHILLEAIPRTLGNSEMTDRLQEYMLKRFPCYSTNKYIANLPRRRRIKLLLIERKLYFILQIISGRN</sequence>
<feature type="domain" description="Glycosyltransferase 2-like" evidence="1">
    <location>
        <begin position="7"/>
        <end position="132"/>
    </location>
</feature>
<keyword evidence="2" id="KW-0808">Transferase</keyword>
<dbReference type="Pfam" id="PF00535">
    <property type="entry name" value="Glycos_transf_2"/>
    <property type="match status" value="1"/>
</dbReference>
<dbReference type="PANTHER" id="PTHR22916">
    <property type="entry name" value="GLYCOSYLTRANSFERASE"/>
    <property type="match status" value="1"/>
</dbReference>
<dbReference type="InterPro" id="IPR001173">
    <property type="entry name" value="Glyco_trans_2-like"/>
</dbReference>
<dbReference type="GeneID" id="23114573"/>